<dbReference type="Gene3D" id="3.40.50.150">
    <property type="entry name" value="Vaccinia Virus protein VP39"/>
    <property type="match status" value="1"/>
</dbReference>
<dbReference type="InterPro" id="IPR029063">
    <property type="entry name" value="SAM-dependent_MTases_sf"/>
</dbReference>
<feature type="binding site" evidence="7 8">
    <location>
        <position position="37"/>
    </location>
    <ligand>
        <name>S-adenosyl-L-methionine</name>
        <dbReference type="ChEBI" id="CHEBI:59789"/>
    </ligand>
</feature>
<dbReference type="Gene3D" id="1.10.8.100">
    <property type="entry name" value="Ribosomal RNA adenine dimethylase-like, domain 2"/>
    <property type="match status" value="1"/>
</dbReference>
<protein>
    <recommendedName>
        <fullName evidence="7">Ribosomal RNA small subunit methyltransferase A</fullName>
        <ecNumber evidence="7">2.1.1.182</ecNumber>
    </recommendedName>
    <alternativeName>
        <fullName evidence="7">16S rRNA (adenine(1518)-N(6)/adenine(1519)-N(6))-dimethyltransferase</fullName>
    </alternativeName>
    <alternativeName>
        <fullName evidence="7">16S rRNA dimethyladenosine transferase</fullName>
    </alternativeName>
    <alternativeName>
        <fullName evidence="7">16S rRNA dimethylase</fullName>
    </alternativeName>
    <alternativeName>
        <fullName evidence="7">S-adenosylmethionine-6-N', N'-adenosyl(rRNA) dimethyltransferase</fullName>
    </alternativeName>
</protein>
<gene>
    <name evidence="7 10" type="primary">rsmA</name>
    <name evidence="7" type="synonym">ksgA</name>
    <name evidence="10" type="ORF">COX02_02535</name>
</gene>
<reference evidence="10 11" key="1">
    <citation type="submission" date="2017-09" db="EMBL/GenBank/DDBJ databases">
        <title>Depth-based differentiation of microbial function through sediment-hosted aquifers and enrichment of novel symbionts in the deep terrestrial subsurface.</title>
        <authorList>
            <person name="Probst A.J."/>
            <person name="Ladd B."/>
            <person name="Jarett J.K."/>
            <person name="Geller-Mcgrath D.E."/>
            <person name="Sieber C.M."/>
            <person name="Emerson J.B."/>
            <person name="Anantharaman K."/>
            <person name="Thomas B.C."/>
            <person name="Malmstrom R."/>
            <person name="Stieglmeier M."/>
            <person name="Klingl A."/>
            <person name="Woyke T."/>
            <person name="Ryan C.M."/>
            <person name="Banfield J.F."/>
        </authorList>
    </citation>
    <scope>NUCLEOTIDE SEQUENCE [LARGE SCALE GENOMIC DNA]</scope>
    <source>
        <strain evidence="10">CG22_combo_CG10-13_8_21_14_all_37_9</strain>
    </source>
</reference>
<accession>A0A2H0BK09</accession>
<dbReference type="Proteomes" id="UP000229334">
    <property type="component" value="Unassembled WGS sequence"/>
</dbReference>
<keyword evidence="6 7" id="KW-0694">RNA-binding</keyword>
<dbReference type="SUPFAM" id="SSF53335">
    <property type="entry name" value="S-adenosyl-L-methionine-dependent methyltransferases"/>
    <property type="match status" value="1"/>
</dbReference>
<evidence type="ECO:0000313" key="11">
    <source>
        <dbReference type="Proteomes" id="UP000229334"/>
    </source>
</evidence>
<dbReference type="GO" id="GO:0052908">
    <property type="term" value="F:16S rRNA (adenine(1518)-N(6)/adenine(1519)-N(6))-dimethyltransferase activity"/>
    <property type="evidence" value="ECO:0007669"/>
    <property type="project" value="UniProtKB-EC"/>
</dbReference>
<dbReference type="PROSITE" id="PS01131">
    <property type="entry name" value="RRNA_A_DIMETH"/>
    <property type="match status" value="1"/>
</dbReference>
<keyword evidence="1 7" id="KW-0963">Cytoplasm</keyword>
<evidence type="ECO:0000256" key="7">
    <source>
        <dbReference type="HAMAP-Rule" id="MF_00607"/>
    </source>
</evidence>
<dbReference type="HAMAP" id="MF_00607">
    <property type="entry name" value="16SrRNA_methyltr_A"/>
    <property type="match status" value="1"/>
</dbReference>
<dbReference type="CDD" id="cd02440">
    <property type="entry name" value="AdoMet_MTases"/>
    <property type="match status" value="1"/>
</dbReference>
<comment type="similarity">
    <text evidence="7">Belongs to the class I-like SAM-binding methyltransferase superfamily. rRNA adenine N(6)-methyltransferase family. RsmA subfamily.</text>
</comment>
<dbReference type="GO" id="GO:0005829">
    <property type="term" value="C:cytosol"/>
    <property type="evidence" value="ECO:0007669"/>
    <property type="project" value="TreeGrafter"/>
</dbReference>
<evidence type="ECO:0000256" key="1">
    <source>
        <dbReference type="ARBA" id="ARBA00022490"/>
    </source>
</evidence>
<dbReference type="GO" id="GO:0003723">
    <property type="term" value="F:RNA binding"/>
    <property type="evidence" value="ECO:0007669"/>
    <property type="project" value="UniProtKB-UniRule"/>
</dbReference>
<organism evidence="10 11">
    <name type="scientific">Candidatus Vogelbacteria bacterium CG22_combo_CG10-13_8_21_14_all_37_9</name>
    <dbReference type="NCBI Taxonomy" id="1975046"/>
    <lineage>
        <taxon>Bacteria</taxon>
        <taxon>Candidatus Vogeliibacteriota</taxon>
    </lineage>
</organism>
<dbReference type="Pfam" id="PF00398">
    <property type="entry name" value="RrnaAD"/>
    <property type="match status" value="1"/>
</dbReference>
<dbReference type="PANTHER" id="PTHR11727">
    <property type="entry name" value="DIMETHYLADENOSINE TRANSFERASE"/>
    <property type="match status" value="1"/>
</dbReference>
<sequence length="249" mass="27740">MKAKKSLGQNWLISESAITKIVASGQVKAGDLILEIGPGQGILTKALLATGARVLAIEKDADLIPNLAENFSAEIASGKLTLINKDVLTYKFKNLQAYKLIANIPYYLTGKIIRHFLEIKSQPQLMVLMLQKEVAERIARTKKESLLSLSVKAYGEAHYIKTIPAGSFRPIPKVDSAILLIDKISRHNFINQKMEAKFFGLLRQGFNQKRKLLKNNLKLKSGQLSALGFDEQVRAEDLSLADWLKLLKI</sequence>
<evidence type="ECO:0000256" key="3">
    <source>
        <dbReference type="ARBA" id="ARBA00022603"/>
    </source>
</evidence>
<evidence type="ECO:0000256" key="4">
    <source>
        <dbReference type="ARBA" id="ARBA00022679"/>
    </source>
</evidence>
<evidence type="ECO:0000313" key="10">
    <source>
        <dbReference type="EMBL" id="PIP58005.1"/>
    </source>
</evidence>
<evidence type="ECO:0000256" key="5">
    <source>
        <dbReference type="ARBA" id="ARBA00022691"/>
    </source>
</evidence>
<evidence type="ECO:0000256" key="2">
    <source>
        <dbReference type="ARBA" id="ARBA00022552"/>
    </source>
</evidence>
<dbReference type="SMART" id="SM00650">
    <property type="entry name" value="rADc"/>
    <property type="match status" value="1"/>
</dbReference>
<feature type="binding site" evidence="7 8">
    <location>
        <position position="58"/>
    </location>
    <ligand>
        <name>S-adenosyl-L-methionine</name>
        <dbReference type="ChEBI" id="CHEBI:59789"/>
    </ligand>
</feature>
<dbReference type="EC" id="2.1.1.182" evidence="7"/>
<evidence type="ECO:0000256" key="8">
    <source>
        <dbReference type="PROSITE-ProRule" id="PRU01026"/>
    </source>
</evidence>
<keyword evidence="3 7" id="KW-0489">Methyltransferase</keyword>
<dbReference type="PANTHER" id="PTHR11727:SF7">
    <property type="entry name" value="DIMETHYLADENOSINE TRANSFERASE-RELATED"/>
    <property type="match status" value="1"/>
</dbReference>
<feature type="binding site" evidence="7 8">
    <location>
        <position position="10"/>
    </location>
    <ligand>
        <name>S-adenosyl-L-methionine</name>
        <dbReference type="ChEBI" id="CHEBI:59789"/>
    </ligand>
</feature>
<feature type="binding site" evidence="7 8">
    <location>
        <position position="86"/>
    </location>
    <ligand>
        <name>S-adenosyl-L-methionine</name>
        <dbReference type="ChEBI" id="CHEBI:59789"/>
    </ligand>
</feature>
<keyword evidence="5 7" id="KW-0949">S-adenosyl-L-methionine</keyword>
<comment type="subcellular location">
    <subcellularLocation>
        <location evidence="7">Cytoplasm</location>
    </subcellularLocation>
</comment>
<evidence type="ECO:0000259" key="9">
    <source>
        <dbReference type="SMART" id="SM00650"/>
    </source>
</evidence>
<name>A0A2H0BK09_9BACT</name>
<comment type="function">
    <text evidence="7">Specifically dimethylates two adjacent adenosines (A1518 and A1519) in the loop of a conserved hairpin near the 3'-end of 16S rRNA in the 30S particle. May play a critical role in biogenesis of 30S subunits.</text>
</comment>
<dbReference type="InterPro" id="IPR011530">
    <property type="entry name" value="rRNA_adenine_dimethylase"/>
</dbReference>
<dbReference type="EMBL" id="PCSX01000038">
    <property type="protein sequence ID" value="PIP58005.1"/>
    <property type="molecule type" value="Genomic_DNA"/>
</dbReference>
<feature type="binding site" evidence="7 8">
    <location>
        <position position="103"/>
    </location>
    <ligand>
        <name>S-adenosyl-L-methionine</name>
        <dbReference type="ChEBI" id="CHEBI:59789"/>
    </ligand>
</feature>
<evidence type="ECO:0000256" key="6">
    <source>
        <dbReference type="ARBA" id="ARBA00022884"/>
    </source>
</evidence>
<dbReference type="AlphaFoldDB" id="A0A2H0BK09"/>
<dbReference type="InterPro" id="IPR020596">
    <property type="entry name" value="rRNA_Ade_Mease_Trfase_CS"/>
</dbReference>
<comment type="caution">
    <text evidence="10">The sequence shown here is derived from an EMBL/GenBank/DDBJ whole genome shotgun (WGS) entry which is preliminary data.</text>
</comment>
<dbReference type="PROSITE" id="PS51689">
    <property type="entry name" value="SAM_RNA_A_N6_MT"/>
    <property type="match status" value="1"/>
</dbReference>
<feature type="binding site" evidence="7 8">
    <location>
        <position position="12"/>
    </location>
    <ligand>
        <name>S-adenosyl-L-methionine</name>
        <dbReference type="ChEBI" id="CHEBI:59789"/>
    </ligand>
</feature>
<comment type="catalytic activity">
    <reaction evidence="7">
        <text>adenosine(1518)/adenosine(1519) in 16S rRNA + 4 S-adenosyl-L-methionine = N(6)-dimethyladenosine(1518)/N(6)-dimethyladenosine(1519) in 16S rRNA + 4 S-adenosyl-L-homocysteine + 4 H(+)</text>
        <dbReference type="Rhea" id="RHEA:19609"/>
        <dbReference type="Rhea" id="RHEA-COMP:10232"/>
        <dbReference type="Rhea" id="RHEA-COMP:10233"/>
        <dbReference type="ChEBI" id="CHEBI:15378"/>
        <dbReference type="ChEBI" id="CHEBI:57856"/>
        <dbReference type="ChEBI" id="CHEBI:59789"/>
        <dbReference type="ChEBI" id="CHEBI:74411"/>
        <dbReference type="ChEBI" id="CHEBI:74493"/>
        <dbReference type="EC" id="2.1.1.182"/>
    </reaction>
</comment>
<proteinExistence type="inferred from homology"/>
<dbReference type="NCBIfam" id="TIGR00755">
    <property type="entry name" value="ksgA"/>
    <property type="match status" value="1"/>
</dbReference>
<dbReference type="InterPro" id="IPR020598">
    <property type="entry name" value="rRNA_Ade_methylase_Trfase_N"/>
</dbReference>
<keyword evidence="4 7" id="KW-0808">Transferase</keyword>
<feature type="domain" description="Ribosomal RNA adenine methylase transferase N-terminal" evidence="9">
    <location>
        <begin position="17"/>
        <end position="185"/>
    </location>
</feature>
<keyword evidence="2 7" id="KW-0698">rRNA processing</keyword>
<dbReference type="InterPro" id="IPR001737">
    <property type="entry name" value="KsgA/Erm"/>
</dbReference>
<dbReference type="InterPro" id="IPR023165">
    <property type="entry name" value="rRNA_Ade_diMease-like_C"/>
</dbReference>